<dbReference type="InterPro" id="IPR042099">
    <property type="entry name" value="ANL_N_sf"/>
</dbReference>
<dbReference type="PANTHER" id="PTHR24095">
    <property type="entry name" value="ACETYL-COENZYME A SYNTHETASE"/>
    <property type="match status" value="1"/>
</dbReference>
<protein>
    <recommendedName>
        <fullName evidence="2">acetate--CoA ligase</fullName>
        <ecNumber evidence="2">6.2.1.1</ecNumber>
    </recommendedName>
</protein>
<evidence type="ECO:0000313" key="10">
    <source>
        <dbReference type="EMBL" id="CQD23970.1"/>
    </source>
</evidence>
<evidence type="ECO:0000259" key="9">
    <source>
        <dbReference type="Pfam" id="PF16177"/>
    </source>
</evidence>
<evidence type="ECO:0000313" key="11">
    <source>
        <dbReference type="Proteomes" id="UP000199251"/>
    </source>
</evidence>
<dbReference type="GO" id="GO:0005524">
    <property type="term" value="F:ATP binding"/>
    <property type="evidence" value="ECO:0007669"/>
    <property type="project" value="UniProtKB-KW"/>
</dbReference>
<accession>A0A0E4H1T1</accession>
<dbReference type="Proteomes" id="UP000199251">
    <property type="component" value="Unassembled WGS sequence"/>
</dbReference>
<evidence type="ECO:0000259" key="8">
    <source>
        <dbReference type="Pfam" id="PF13193"/>
    </source>
</evidence>
<keyword evidence="6" id="KW-0007">Acetylation</keyword>
<dbReference type="InterPro" id="IPR032387">
    <property type="entry name" value="ACAS_N"/>
</dbReference>
<evidence type="ECO:0000256" key="5">
    <source>
        <dbReference type="ARBA" id="ARBA00022840"/>
    </source>
</evidence>
<comment type="similarity">
    <text evidence="1">Belongs to the ATP-dependent AMP-binding enzyme family.</text>
</comment>
<keyword evidence="4" id="KW-0547">Nucleotide-binding</keyword>
<dbReference type="GO" id="GO:0006085">
    <property type="term" value="P:acetyl-CoA biosynthetic process"/>
    <property type="evidence" value="ECO:0007669"/>
    <property type="project" value="TreeGrafter"/>
</dbReference>
<dbReference type="OrthoDB" id="9778383at2"/>
<dbReference type="InterPro" id="IPR025110">
    <property type="entry name" value="AMP-bd_C"/>
</dbReference>
<evidence type="ECO:0000259" key="7">
    <source>
        <dbReference type="Pfam" id="PF00501"/>
    </source>
</evidence>
<reference evidence="10 11" key="1">
    <citation type="submission" date="2015-03" db="EMBL/GenBank/DDBJ databases">
        <authorList>
            <person name="Urmite Genomes"/>
        </authorList>
    </citation>
    <scope>NUCLEOTIDE SEQUENCE [LARGE SCALE GENOMIC DNA]</scope>
    <source>
        <strain evidence="10 11">CSUR P1491</strain>
    </source>
</reference>
<keyword evidence="3" id="KW-0436">Ligase</keyword>
<sequence length="651" mass="70652">MSSRKPQSVPPDDSADPLGQVIASPLLPLAPAWVIPQRAAELRHARSFPSADDYWEWVARQQRWFQPWHTVRTGDISDVRYFEGGRINVADNCVDRWAEQAATAQRTAVIWEGEPGDVRRLTYAELADEVSRLAAGLLTLDIRKGDVVGIYMPNLVEAFTTIHACNRIGAIYTVLFAGFGEEAVASRLQASRASVVVVADSSYRRGRLIPLLDTLRAARARAPSVRTTVVVDRAGNRVALQPGEHAYDAILETGAAGTPPVPLDPNEPAFLIFTSGTGGKPRGLVHTVGGFLLGTWANAHWQVGYEPGDVYWVTADIGWLTFPIQAVVGGLACGMTIACYEGALDTPTTARFYQICERHRVTKVLAAPTAARMLRKFGDDLAAAHPLGLKLITMQGEPLDADTFMWTTKTFGVPVVNAYGQTETGSTWTYPVYGVEALKAGSVGTPAPGHQYAVVDDNGEPVPPGVKGNLVLTAPFPTLARTVWQDHERYLTTYFAPFPGRYATHDEAVVDDDGHLWVLGRADDAINVAAHRISTMEIEAAVTAHPGVVEAAVVGVPHETKGMVPVAFVTLGRDVVFEDIRDGIKRRVIDELGGYAQLDRVYVTESMPKTRTGKTMRRLLRDLLVHGKPLGDTSAVEDASALNVIAEAVRE</sequence>
<feature type="domain" description="AMP-binding enzyme C-terminal" evidence="8">
    <location>
        <begin position="537"/>
        <end position="614"/>
    </location>
</feature>
<dbReference type="Pfam" id="PF00501">
    <property type="entry name" value="AMP-binding"/>
    <property type="match status" value="1"/>
</dbReference>
<dbReference type="Gene3D" id="3.30.300.30">
    <property type="match status" value="1"/>
</dbReference>
<dbReference type="EC" id="6.2.1.1" evidence="2"/>
<gene>
    <name evidence="10" type="ORF">BN1232_05982</name>
</gene>
<dbReference type="RefSeq" id="WP_090609794.1">
    <property type="nucleotide sequence ID" value="NZ_CTEE01000002.1"/>
</dbReference>
<feature type="domain" description="Acetyl-coenzyme A synthetase N-terminal" evidence="9">
    <location>
        <begin position="45"/>
        <end position="93"/>
    </location>
</feature>
<evidence type="ECO:0000256" key="4">
    <source>
        <dbReference type="ARBA" id="ARBA00022741"/>
    </source>
</evidence>
<dbReference type="STRING" id="141349.BN1232_05982"/>
<evidence type="ECO:0000256" key="6">
    <source>
        <dbReference type="ARBA" id="ARBA00022990"/>
    </source>
</evidence>
<dbReference type="PANTHER" id="PTHR24095:SF14">
    <property type="entry name" value="ACETYL-COENZYME A SYNTHETASE 1"/>
    <property type="match status" value="1"/>
</dbReference>
<dbReference type="SUPFAM" id="SSF56801">
    <property type="entry name" value="Acetyl-CoA synthetase-like"/>
    <property type="match status" value="1"/>
</dbReference>
<dbReference type="Pfam" id="PF13193">
    <property type="entry name" value="AMP-binding_C"/>
    <property type="match status" value="1"/>
</dbReference>
<evidence type="ECO:0000256" key="1">
    <source>
        <dbReference type="ARBA" id="ARBA00006432"/>
    </source>
</evidence>
<dbReference type="InterPro" id="IPR045851">
    <property type="entry name" value="AMP-bd_C_sf"/>
</dbReference>
<feature type="domain" description="AMP-dependent synthetase/ligase" evidence="7">
    <location>
        <begin position="101"/>
        <end position="475"/>
    </location>
</feature>
<dbReference type="AlphaFoldDB" id="A0A0E4H1T1"/>
<dbReference type="GO" id="GO:0005829">
    <property type="term" value="C:cytosol"/>
    <property type="evidence" value="ECO:0007669"/>
    <property type="project" value="TreeGrafter"/>
</dbReference>
<dbReference type="EMBL" id="CTEE01000002">
    <property type="protein sequence ID" value="CQD23970.1"/>
    <property type="molecule type" value="Genomic_DNA"/>
</dbReference>
<dbReference type="Pfam" id="PF16177">
    <property type="entry name" value="ACAS_N"/>
    <property type="match status" value="1"/>
</dbReference>
<organism evidence="10 11">
    <name type="scientific">Mycobacterium lentiflavum</name>
    <dbReference type="NCBI Taxonomy" id="141349"/>
    <lineage>
        <taxon>Bacteria</taxon>
        <taxon>Bacillati</taxon>
        <taxon>Actinomycetota</taxon>
        <taxon>Actinomycetes</taxon>
        <taxon>Mycobacteriales</taxon>
        <taxon>Mycobacteriaceae</taxon>
        <taxon>Mycobacterium</taxon>
        <taxon>Mycobacterium simiae complex</taxon>
    </lineage>
</organism>
<dbReference type="GO" id="GO:0003987">
    <property type="term" value="F:acetate-CoA ligase activity"/>
    <property type="evidence" value="ECO:0007669"/>
    <property type="project" value="UniProtKB-EC"/>
</dbReference>
<proteinExistence type="inferred from homology"/>
<dbReference type="InterPro" id="IPR000873">
    <property type="entry name" value="AMP-dep_synth/lig_dom"/>
</dbReference>
<evidence type="ECO:0000256" key="3">
    <source>
        <dbReference type="ARBA" id="ARBA00022598"/>
    </source>
</evidence>
<dbReference type="Gene3D" id="3.40.50.12780">
    <property type="entry name" value="N-terminal domain of ligase-like"/>
    <property type="match status" value="1"/>
</dbReference>
<evidence type="ECO:0000256" key="2">
    <source>
        <dbReference type="ARBA" id="ARBA00013275"/>
    </source>
</evidence>
<keyword evidence="5" id="KW-0067">ATP-binding</keyword>
<name>A0A0E4H1T1_MYCLN</name>